<reference evidence="2 3" key="1">
    <citation type="submission" date="2017-01" db="EMBL/GenBank/DDBJ databases">
        <title>Draft genome sequence of Bacillus oleronius.</title>
        <authorList>
            <person name="Allam M."/>
        </authorList>
    </citation>
    <scope>NUCLEOTIDE SEQUENCE [LARGE SCALE GENOMIC DNA]</scope>
    <source>
        <strain evidence="2 3">DSM 9356</strain>
    </source>
</reference>
<sequence length="70" mass="8005">MLPILRKCRGLSQSEFAEFAGLKQSKLSDIECGKVPVNDHYKAKLFLALGKLKFSEQELNNIYELTEMNK</sequence>
<dbReference type="InterPro" id="IPR001387">
    <property type="entry name" value="Cro/C1-type_HTH"/>
</dbReference>
<dbReference type="PROSITE" id="PS50943">
    <property type="entry name" value="HTH_CROC1"/>
    <property type="match status" value="1"/>
</dbReference>
<keyword evidence="3" id="KW-1185">Reference proteome</keyword>
<comment type="caution">
    <text evidence="2">The sequence shown here is derived from an EMBL/GenBank/DDBJ whole genome shotgun (WGS) entry which is preliminary data.</text>
</comment>
<dbReference type="AlphaFoldDB" id="A0A8E2IEH6"/>
<evidence type="ECO:0000313" key="2">
    <source>
        <dbReference type="EMBL" id="OOP69575.1"/>
    </source>
</evidence>
<organism evidence="2 3">
    <name type="scientific">Heyndrickxia oleronia</name>
    <dbReference type="NCBI Taxonomy" id="38875"/>
    <lineage>
        <taxon>Bacteria</taxon>
        <taxon>Bacillati</taxon>
        <taxon>Bacillota</taxon>
        <taxon>Bacilli</taxon>
        <taxon>Bacillales</taxon>
        <taxon>Bacillaceae</taxon>
        <taxon>Heyndrickxia</taxon>
    </lineage>
</organism>
<dbReference type="InterPro" id="IPR010982">
    <property type="entry name" value="Lambda_DNA-bd_dom_sf"/>
</dbReference>
<protein>
    <recommendedName>
        <fullName evidence="1">HTH cro/C1-type domain-containing protein</fullName>
    </recommendedName>
</protein>
<evidence type="ECO:0000313" key="3">
    <source>
        <dbReference type="Proteomes" id="UP000189761"/>
    </source>
</evidence>
<dbReference type="Proteomes" id="UP000189761">
    <property type="component" value="Unassembled WGS sequence"/>
</dbReference>
<gene>
    <name evidence="2" type="ORF">BWZ43_04520</name>
</gene>
<feature type="domain" description="HTH cro/C1-type" evidence="1">
    <location>
        <begin position="5"/>
        <end position="59"/>
    </location>
</feature>
<dbReference type="EMBL" id="MTLA01000049">
    <property type="protein sequence ID" value="OOP69575.1"/>
    <property type="molecule type" value="Genomic_DNA"/>
</dbReference>
<evidence type="ECO:0000259" key="1">
    <source>
        <dbReference type="PROSITE" id="PS50943"/>
    </source>
</evidence>
<dbReference type="SUPFAM" id="SSF47413">
    <property type="entry name" value="lambda repressor-like DNA-binding domains"/>
    <property type="match status" value="1"/>
</dbReference>
<proteinExistence type="predicted"/>
<name>A0A8E2IEH6_9BACI</name>
<dbReference type="Gene3D" id="1.10.260.40">
    <property type="entry name" value="lambda repressor-like DNA-binding domains"/>
    <property type="match status" value="1"/>
</dbReference>
<dbReference type="GO" id="GO:0003677">
    <property type="term" value="F:DNA binding"/>
    <property type="evidence" value="ECO:0007669"/>
    <property type="project" value="InterPro"/>
</dbReference>
<dbReference type="CDD" id="cd00093">
    <property type="entry name" value="HTH_XRE"/>
    <property type="match status" value="1"/>
</dbReference>
<accession>A0A8E2IEH6</accession>